<organism evidence="1 2">
    <name type="scientific">Cnephaeus nilssonii</name>
    <name type="common">Northern bat</name>
    <name type="synonym">Eptesicus nilssonii</name>
    <dbReference type="NCBI Taxonomy" id="3371016"/>
    <lineage>
        <taxon>Eukaryota</taxon>
        <taxon>Metazoa</taxon>
        <taxon>Chordata</taxon>
        <taxon>Craniata</taxon>
        <taxon>Vertebrata</taxon>
        <taxon>Euteleostomi</taxon>
        <taxon>Mammalia</taxon>
        <taxon>Eutheria</taxon>
        <taxon>Laurasiatheria</taxon>
        <taxon>Chiroptera</taxon>
        <taxon>Yangochiroptera</taxon>
        <taxon>Vespertilionidae</taxon>
        <taxon>Cnephaeus</taxon>
    </lineage>
</organism>
<name>A0AA40LMJ0_CNENI</name>
<accession>A0AA40LMJ0</accession>
<evidence type="ECO:0000313" key="1">
    <source>
        <dbReference type="EMBL" id="KAK1338595.1"/>
    </source>
</evidence>
<reference evidence="1" key="1">
    <citation type="submission" date="2023-06" db="EMBL/GenBank/DDBJ databases">
        <title>Reference genome for the Northern bat (Eptesicus nilssonii), a most northern bat species.</title>
        <authorList>
            <person name="Laine V.N."/>
            <person name="Pulliainen A.T."/>
            <person name="Lilley T.M."/>
        </authorList>
    </citation>
    <scope>NUCLEOTIDE SEQUENCE</scope>
    <source>
        <strain evidence="1">BLF_Eptnil</strain>
        <tissue evidence="1">Kidney</tissue>
    </source>
</reference>
<proteinExistence type="predicted"/>
<sequence length="213" mass="22787">MRLLRTCSECLARHPGPCSLEMERHRSTNCPEGACIGRSGSCTSENDCRINQREASGQGTARRLRVGCRLRAVYRGGQVHVDTAVREDGEPRRTLSVQPTYGWTCFSPSADVSPMPRTIAPTPRPTPCHLPPSCTSCLDSKGLASSSLQHGLSPILPLPCMAAPRAPELPPGLCPGNPVRPVPTAPPLWLVCLGGGGVRMGWPLPGGWTQRPP</sequence>
<dbReference type="Proteomes" id="UP001177744">
    <property type="component" value="Unassembled WGS sequence"/>
</dbReference>
<protein>
    <submittedName>
        <fullName evidence="1">Uncharacterized protein</fullName>
    </submittedName>
</protein>
<dbReference type="EMBL" id="JAULJE010000009">
    <property type="protein sequence ID" value="KAK1338595.1"/>
    <property type="molecule type" value="Genomic_DNA"/>
</dbReference>
<keyword evidence="2" id="KW-1185">Reference proteome</keyword>
<gene>
    <name evidence="1" type="ORF">QTO34_019249</name>
</gene>
<evidence type="ECO:0000313" key="2">
    <source>
        <dbReference type="Proteomes" id="UP001177744"/>
    </source>
</evidence>
<comment type="caution">
    <text evidence="1">The sequence shown here is derived from an EMBL/GenBank/DDBJ whole genome shotgun (WGS) entry which is preliminary data.</text>
</comment>
<dbReference type="AlphaFoldDB" id="A0AA40LMJ0"/>